<accession>A0A0V0QE08</accession>
<evidence type="ECO:0008006" key="4">
    <source>
        <dbReference type="Google" id="ProtNLM"/>
    </source>
</evidence>
<protein>
    <recommendedName>
        <fullName evidence="4">Transmembrane protein</fullName>
    </recommendedName>
</protein>
<comment type="caution">
    <text evidence="2">The sequence shown here is derived from an EMBL/GenBank/DDBJ whole genome shotgun (WGS) entry which is preliminary data.</text>
</comment>
<keyword evidence="3" id="KW-1185">Reference proteome</keyword>
<organism evidence="2 3">
    <name type="scientific">Pseudocohnilembus persalinus</name>
    <name type="common">Ciliate</name>
    <dbReference type="NCBI Taxonomy" id="266149"/>
    <lineage>
        <taxon>Eukaryota</taxon>
        <taxon>Sar</taxon>
        <taxon>Alveolata</taxon>
        <taxon>Ciliophora</taxon>
        <taxon>Intramacronucleata</taxon>
        <taxon>Oligohymenophorea</taxon>
        <taxon>Scuticociliatia</taxon>
        <taxon>Philasterida</taxon>
        <taxon>Pseudocohnilembidae</taxon>
        <taxon>Pseudocohnilembus</taxon>
    </lineage>
</organism>
<dbReference type="InParanoid" id="A0A0V0QE08"/>
<reference evidence="2 3" key="1">
    <citation type="journal article" date="2015" name="Sci. Rep.">
        <title>Genome of the facultative scuticociliatosis pathogen Pseudocohnilembus persalinus provides insight into its virulence through horizontal gene transfer.</title>
        <authorList>
            <person name="Xiong J."/>
            <person name="Wang G."/>
            <person name="Cheng J."/>
            <person name="Tian M."/>
            <person name="Pan X."/>
            <person name="Warren A."/>
            <person name="Jiang C."/>
            <person name="Yuan D."/>
            <person name="Miao W."/>
        </authorList>
    </citation>
    <scope>NUCLEOTIDE SEQUENCE [LARGE SCALE GENOMIC DNA]</scope>
    <source>
        <strain evidence="2">36N120E</strain>
    </source>
</reference>
<evidence type="ECO:0000313" key="2">
    <source>
        <dbReference type="EMBL" id="KRX00430.1"/>
    </source>
</evidence>
<dbReference type="EMBL" id="LDAU01000191">
    <property type="protein sequence ID" value="KRX00430.1"/>
    <property type="molecule type" value="Genomic_DNA"/>
</dbReference>
<keyword evidence="1" id="KW-0472">Membrane</keyword>
<keyword evidence="1" id="KW-0812">Transmembrane</keyword>
<keyword evidence="1" id="KW-1133">Transmembrane helix</keyword>
<feature type="transmembrane region" description="Helical" evidence="1">
    <location>
        <begin position="20"/>
        <end position="38"/>
    </location>
</feature>
<evidence type="ECO:0000256" key="1">
    <source>
        <dbReference type="SAM" id="Phobius"/>
    </source>
</evidence>
<gene>
    <name evidence="2" type="ORF">PPERSA_05607</name>
</gene>
<dbReference type="AlphaFoldDB" id="A0A0V0QE08"/>
<name>A0A0V0QE08_PSEPJ</name>
<dbReference type="Proteomes" id="UP000054937">
    <property type="component" value="Unassembled WGS sequence"/>
</dbReference>
<proteinExistence type="predicted"/>
<sequence length="99" mass="12034">MIYLAWKNQYFFNFNLQRLILYFFQILIHIIYSQLINYKNQLQIIIQQIDSNFHTANLIIGNHIYFQLGIYTNLNMRALSFKILGVIIKRQKQDILIQH</sequence>
<evidence type="ECO:0000313" key="3">
    <source>
        <dbReference type="Proteomes" id="UP000054937"/>
    </source>
</evidence>